<dbReference type="Pfam" id="PF00071">
    <property type="entry name" value="Ras"/>
    <property type="match status" value="1"/>
</dbReference>
<dbReference type="EMBL" id="JAAAHW010008639">
    <property type="protein sequence ID" value="KAF9944021.1"/>
    <property type="molecule type" value="Genomic_DNA"/>
</dbReference>
<reference evidence="5" key="1">
    <citation type="journal article" date="2020" name="Fungal Divers.">
        <title>Resolving the Mortierellaceae phylogeny through synthesis of multi-gene phylogenetics and phylogenomics.</title>
        <authorList>
            <person name="Vandepol N."/>
            <person name="Liber J."/>
            <person name="Desiro A."/>
            <person name="Na H."/>
            <person name="Kennedy M."/>
            <person name="Barry K."/>
            <person name="Grigoriev I.V."/>
            <person name="Miller A.N."/>
            <person name="O'Donnell K."/>
            <person name="Stajich J.E."/>
            <person name="Bonito G."/>
        </authorList>
    </citation>
    <scope>NUCLEOTIDE SEQUENCE</scope>
    <source>
        <strain evidence="5">MES-2147</strain>
    </source>
</reference>
<sequence>MSKQLLKVVVIGDGGVGKFIHRRFTNAYKATIGADFITKVIELEDGKRVSLQIWDTA</sequence>
<accession>A0A9P6IQ03</accession>
<dbReference type="PROSITE" id="PS51419">
    <property type="entry name" value="RAB"/>
    <property type="match status" value="1"/>
</dbReference>
<keyword evidence="2" id="KW-0547">Nucleotide-binding</keyword>
<dbReference type="PRINTS" id="PR00449">
    <property type="entry name" value="RASTRNSFRMNG"/>
</dbReference>
<keyword evidence="4" id="KW-0449">Lipoprotein</keyword>
<evidence type="ECO:0000256" key="2">
    <source>
        <dbReference type="ARBA" id="ARBA00022741"/>
    </source>
</evidence>
<comment type="caution">
    <text evidence="5">The sequence shown here is derived from an EMBL/GenBank/DDBJ whole genome shotgun (WGS) entry which is preliminary data.</text>
</comment>
<dbReference type="Proteomes" id="UP000749646">
    <property type="component" value="Unassembled WGS sequence"/>
</dbReference>
<dbReference type="InterPro" id="IPR001806">
    <property type="entry name" value="Small_GTPase"/>
</dbReference>
<dbReference type="PANTHER" id="PTHR47981:SF20">
    <property type="entry name" value="RAS-RELATED PROTEIN RAB-7A"/>
    <property type="match status" value="1"/>
</dbReference>
<evidence type="ECO:0000256" key="1">
    <source>
        <dbReference type="ARBA" id="ARBA00006270"/>
    </source>
</evidence>
<proteinExistence type="inferred from homology"/>
<keyword evidence="3" id="KW-0342">GTP-binding</keyword>
<dbReference type="SUPFAM" id="SSF52540">
    <property type="entry name" value="P-loop containing nucleoside triphosphate hydrolases"/>
    <property type="match status" value="1"/>
</dbReference>
<evidence type="ECO:0000313" key="6">
    <source>
        <dbReference type="Proteomes" id="UP000749646"/>
    </source>
</evidence>
<protein>
    <submittedName>
        <fullName evidence="5">Uncharacterized protein</fullName>
    </submittedName>
</protein>
<dbReference type="Gene3D" id="3.40.50.300">
    <property type="entry name" value="P-loop containing nucleotide triphosphate hydrolases"/>
    <property type="match status" value="1"/>
</dbReference>
<name>A0A9P6IQ03_9FUNG</name>
<dbReference type="OrthoDB" id="9989112at2759"/>
<comment type="similarity">
    <text evidence="1">Belongs to the small GTPase superfamily. Rab family.</text>
</comment>
<organism evidence="5 6">
    <name type="scientific">Modicella reniformis</name>
    <dbReference type="NCBI Taxonomy" id="1440133"/>
    <lineage>
        <taxon>Eukaryota</taxon>
        <taxon>Fungi</taxon>
        <taxon>Fungi incertae sedis</taxon>
        <taxon>Mucoromycota</taxon>
        <taxon>Mortierellomycotina</taxon>
        <taxon>Mortierellomycetes</taxon>
        <taxon>Mortierellales</taxon>
        <taxon>Mortierellaceae</taxon>
        <taxon>Modicella</taxon>
    </lineage>
</organism>
<gene>
    <name evidence="5" type="ORF">BGZ65_012808</name>
</gene>
<dbReference type="PANTHER" id="PTHR47981">
    <property type="entry name" value="RAB FAMILY"/>
    <property type="match status" value="1"/>
</dbReference>
<dbReference type="InterPro" id="IPR027417">
    <property type="entry name" value="P-loop_NTPase"/>
</dbReference>
<dbReference type="GO" id="GO:0003924">
    <property type="term" value="F:GTPase activity"/>
    <property type="evidence" value="ECO:0007669"/>
    <property type="project" value="InterPro"/>
</dbReference>
<keyword evidence="4" id="KW-0636">Prenylation</keyword>
<evidence type="ECO:0000313" key="5">
    <source>
        <dbReference type="EMBL" id="KAF9944021.1"/>
    </source>
</evidence>
<feature type="non-terminal residue" evidence="5">
    <location>
        <position position="57"/>
    </location>
</feature>
<dbReference type="AlphaFoldDB" id="A0A9P6IQ03"/>
<keyword evidence="6" id="KW-1185">Reference proteome</keyword>
<evidence type="ECO:0000256" key="4">
    <source>
        <dbReference type="ARBA" id="ARBA00023289"/>
    </source>
</evidence>
<evidence type="ECO:0000256" key="3">
    <source>
        <dbReference type="ARBA" id="ARBA00023134"/>
    </source>
</evidence>
<dbReference type="GO" id="GO:0005525">
    <property type="term" value="F:GTP binding"/>
    <property type="evidence" value="ECO:0007669"/>
    <property type="project" value="UniProtKB-KW"/>
</dbReference>